<keyword evidence="1" id="KW-0677">Repeat</keyword>
<comment type="caution">
    <text evidence="3">The sequence shown here is derived from an EMBL/GenBank/DDBJ whole genome shotgun (WGS) entry which is preliminary data.</text>
</comment>
<dbReference type="InterPro" id="IPR035994">
    <property type="entry name" value="Nucleoside_phosphorylase_sf"/>
</dbReference>
<evidence type="ECO:0000313" key="4">
    <source>
        <dbReference type="Proteomes" id="UP001338125"/>
    </source>
</evidence>
<dbReference type="PANTHER" id="PTHR46082">
    <property type="entry name" value="ATP/GTP-BINDING PROTEIN-RELATED"/>
    <property type="match status" value="1"/>
</dbReference>
<evidence type="ECO:0000313" key="3">
    <source>
        <dbReference type="EMBL" id="KAK5997071.1"/>
    </source>
</evidence>
<keyword evidence="4" id="KW-1185">Reference proteome</keyword>
<name>A0ABR0SZB9_9HYPO</name>
<protein>
    <recommendedName>
        <fullName evidence="2">Nephrocystin 3-like N-terminal domain-containing protein</fullName>
    </recommendedName>
</protein>
<reference evidence="3 4" key="1">
    <citation type="submission" date="2024-01" db="EMBL/GenBank/DDBJ databases">
        <title>Complete genome of Cladobotryum mycophilum ATHUM6906.</title>
        <authorList>
            <person name="Christinaki A.C."/>
            <person name="Myridakis A.I."/>
            <person name="Kouvelis V.N."/>
        </authorList>
    </citation>
    <scope>NUCLEOTIDE SEQUENCE [LARGE SCALE GENOMIC DNA]</scope>
    <source>
        <strain evidence="3 4">ATHUM6906</strain>
    </source>
</reference>
<organism evidence="3 4">
    <name type="scientific">Cladobotryum mycophilum</name>
    <dbReference type="NCBI Taxonomy" id="491253"/>
    <lineage>
        <taxon>Eukaryota</taxon>
        <taxon>Fungi</taxon>
        <taxon>Dikarya</taxon>
        <taxon>Ascomycota</taxon>
        <taxon>Pezizomycotina</taxon>
        <taxon>Sordariomycetes</taxon>
        <taxon>Hypocreomycetidae</taxon>
        <taxon>Hypocreales</taxon>
        <taxon>Hypocreaceae</taxon>
        <taxon>Cladobotryum</taxon>
    </lineage>
</organism>
<dbReference type="Gene3D" id="3.40.50.1580">
    <property type="entry name" value="Nucleoside phosphorylase domain"/>
    <property type="match status" value="1"/>
</dbReference>
<feature type="domain" description="Nephrocystin 3-like N-terminal" evidence="2">
    <location>
        <begin position="291"/>
        <end position="453"/>
    </location>
</feature>
<sequence length="587" mass="66451">MVGIGSGMPPKIRLGDVVVGVPTVQWDLDKAEVGASFNQTGPLNTPPLLLLTALTLLETYHDLSGSKIPEYLDELKEKWPRLAPRYLRSDSLKDVLFRANYNHINSNPPIFADADDEDEADDSCKFCDKTMIMKQKHREMHVHYGLVASGNQVIKGAIFRDRLNEDLGGNVLCVEMGAAGLMNDFPCLIVRGICDYADSHRNKDWQEHAAAVATAFTKELLGNLSAYDVNKERPVKDIIMQVLDTGPKTEANVTRMKAELDSKNGPGVRNRLTPHDYRQQQKDYISRRQPGTGQWFLESREFLGWLTTSKQTLFCPGDPFTGKTILSSIVVEHLESMFHKDLKIGIAYIYCNFQQQHGLNVGDLLVSVLNQLAQYLSPLPSIVTELYERLENEGSRTSCGDIIEVLQQIIALYSRVFIIVDALDEHHDGGPHLIRELFYLQTKHEVNIFATSRFLPRIINMFNISVSMEIRANTSDVETYLTDHIKRLPSVVQRDRRLQTEIIEVILKAFDGSFLLAQVYLELLNDQLTADAIRRTLSTLQDQETDDDRKAQAAQKTYCENASVDNLRKERTYCKMIDKVNSSPFLP</sequence>
<evidence type="ECO:0000259" key="2">
    <source>
        <dbReference type="Pfam" id="PF24883"/>
    </source>
</evidence>
<dbReference type="SUPFAM" id="SSF52540">
    <property type="entry name" value="P-loop containing nucleoside triphosphate hydrolases"/>
    <property type="match status" value="1"/>
</dbReference>
<gene>
    <name evidence="3" type="ORF">PT974_02423</name>
</gene>
<accession>A0ABR0SZB9</accession>
<dbReference type="InterPro" id="IPR053137">
    <property type="entry name" value="NLR-like"/>
</dbReference>
<dbReference type="EMBL" id="JAVFKD010000002">
    <property type="protein sequence ID" value="KAK5997071.1"/>
    <property type="molecule type" value="Genomic_DNA"/>
</dbReference>
<dbReference type="PANTHER" id="PTHR46082:SF11">
    <property type="entry name" value="AAA+ ATPASE DOMAIN-CONTAINING PROTEIN-RELATED"/>
    <property type="match status" value="1"/>
</dbReference>
<dbReference type="Pfam" id="PF24883">
    <property type="entry name" value="NPHP3_N"/>
    <property type="match status" value="1"/>
</dbReference>
<dbReference type="SUPFAM" id="SSF53167">
    <property type="entry name" value="Purine and uridine phosphorylases"/>
    <property type="match status" value="1"/>
</dbReference>
<dbReference type="Gene3D" id="3.40.50.300">
    <property type="entry name" value="P-loop containing nucleotide triphosphate hydrolases"/>
    <property type="match status" value="1"/>
</dbReference>
<dbReference type="Proteomes" id="UP001338125">
    <property type="component" value="Unassembled WGS sequence"/>
</dbReference>
<evidence type="ECO:0000256" key="1">
    <source>
        <dbReference type="ARBA" id="ARBA00022737"/>
    </source>
</evidence>
<dbReference type="InterPro" id="IPR056884">
    <property type="entry name" value="NPHP3-like_N"/>
</dbReference>
<proteinExistence type="predicted"/>
<dbReference type="InterPro" id="IPR027417">
    <property type="entry name" value="P-loop_NTPase"/>
</dbReference>